<name>A0ABS2MKW9_9FIRM</name>
<evidence type="ECO:0000256" key="1">
    <source>
        <dbReference type="ARBA" id="ARBA00050056"/>
    </source>
</evidence>
<dbReference type="InterPro" id="IPR035093">
    <property type="entry name" value="RelE/ParE_toxin_dom_sf"/>
</dbReference>
<evidence type="ECO:0000313" key="2">
    <source>
        <dbReference type="EMBL" id="MBM7550669.1"/>
    </source>
</evidence>
<keyword evidence="3" id="KW-1185">Reference proteome</keyword>
<organism evidence="2 3">
    <name type="scientific">Peptoniphilus gorbachii</name>
    <dbReference type="NCBI Taxonomy" id="411567"/>
    <lineage>
        <taxon>Bacteria</taxon>
        <taxon>Bacillati</taxon>
        <taxon>Bacillota</taxon>
        <taxon>Tissierellia</taxon>
        <taxon>Tissierellales</taxon>
        <taxon>Peptoniphilaceae</taxon>
        <taxon>Peptoniphilus</taxon>
    </lineage>
</organism>
<dbReference type="Pfam" id="PF06769">
    <property type="entry name" value="YoeB_toxin"/>
    <property type="match status" value="1"/>
</dbReference>
<dbReference type="RefSeq" id="WP_338046854.1">
    <property type="nucleotide sequence ID" value="NZ_JAFBDH010000006.1"/>
</dbReference>
<protein>
    <recommendedName>
        <fullName evidence="1">Endoribonuclease YoeB</fullName>
    </recommendedName>
</protein>
<dbReference type="EMBL" id="JAFBDH010000006">
    <property type="protein sequence ID" value="MBM7550669.1"/>
    <property type="molecule type" value="Genomic_DNA"/>
</dbReference>
<comment type="caution">
    <text evidence="2">The sequence shown here is derived from an EMBL/GenBank/DDBJ whole genome shotgun (WGS) entry which is preliminary data.</text>
</comment>
<accession>A0ABS2MKW9</accession>
<sequence length="40" mass="5058">MRRDLSKYWSRRIDDKNRIVYRVEKNTILIAQFGPRYRDK</sequence>
<dbReference type="SUPFAM" id="SSF143011">
    <property type="entry name" value="RelE-like"/>
    <property type="match status" value="1"/>
</dbReference>
<dbReference type="Proteomes" id="UP000720595">
    <property type="component" value="Unassembled WGS sequence"/>
</dbReference>
<reference evidence="2 3" key="1">
    <citation type="submission" date="2021-01" db="EMBL/GenBank/DDBJ databases">
        <title>Genomic Encyclopedia of Type Strains, Phase IV (KMG-IV): sequencing the most valuable type-strain genomes for metagenomic binning, comparative biology and taxonomic classification.</title>
        <authorList>
            <person name="Goeker M."/>
        </authorList>
    </citation>
    <scope>NUCLEOTIDE SEQUENCE [LARGE SCALE GENOMIC DNA]</scope>
    <source>
        <strain evidence="2 3">DSM 21461</strain>
    </source>
</reference>
<dbReference type="InterPro" id="IPR009614">
    <property type="entry name" value="YoeB_toxin"/>
</dbReference>
<proteinExistence type="predicted"/>
<gene>
    <name evidence="2" type="ORF">JOD41_001408</name>
</gene>
<dbReference type="Gene3D" id="3.30.2310.20">
    <property type="entry name" value="RelE-like"/>
    <property type="match status" value="1"/>
</dbReference>
<evidence type="ECO:0000313" key="3">
    <source>
        <dbReference type="Proteomes" id="UP000720595"/>
    </source>
</evidence>